<dbReference type="eggNOG" id="ENOG502QVG2">
    <property type="taxonomic scope" value="Eukaryota"/>
</dbReference>
<dbReference type="SUPFAM" id="SSF117281">
    <property type="entry name" value="Kelch motif"/>
    <property type="match status" value="1"/>
</dbReference>
<dbReference type="Pfam" id="PF12937">
    <property type="entry name" value="F-box-like"/>
    <property type="match status" value="1"/>
</dbReference>
<evidence type="ECO:0000259" key="1">
    <source>
        <dbReference type="PROSITE" id="PS50181"/>
    </source>
</evidence>
<gene>
    <name evidence="2" type="ORF">TCM_028293</name>
</gene>
<dbReference type="PANTHER" id="PTHR31672">
    <property type="entry name" value="BNACNNG10540D PROTEIN"/>
    <property type="match status" value="1"/>
</dbReference>
<proteinExistence type="predicted"/>
<dbReference type="EMBL" id="CM001884">
    <property type="protein sequence ID" value="EOY26509.1"/>
    <property type="molecule type" value="Genomic_DNA"/>
</dbReference>
<feature type="domain" description="F-box" evidence="1">
    <location>
        <begin position="1"/>
        <end position="34"/>
    </location>
</feature>
<dbReference type="Gene3D" id="1.20.1280.50">
    <property type="match status" value="1"/>
</dbReference>
<evidence type="ECO:0000313" key="3">
    <source>
        <dbReference type="Proteomes" id="UP000026915"/>
    </source>
</evidence>
<sequence>MWSTLPFDVLAKIFSFLSPDSLACARSACRQWHTCARTYPSTLPQHHQAWFLALPTRNRGQCCYVHNPVVDKWHMLSLDFLPDPIRPVASIGTLILVRPTNCTILQLALCNPFTRQFKYLPMLNITRTNPAVGVVILEPGQPGPNPDFRVYVAGGMSEAPRGGATYEATLEMYDSVDDAWHIMGFMPVEFAVRLTVWTPNESVYSDGVLYWMTSARAYSVMGFHLGSHTWRELSVPMADRLEFAALLWRNGRLTLVGGTCGEDACIWELTEGDGWGLIEKVPIELGIKFLGGKRSWGSTKCVGSEGAICLYREFGSGMVVWREIEEKVRWEWFWVEGCHFIRDKQVQNLQIKEGVPWTSLLEGHGKLHYIITSNGEARRVSP</sequence>
<name>A0A061GHI0_THECC</name>
<feature type="non-terminal residue" evidence="2">
    <location>
        <position position="382"/>
    </location>
</feature>
<dbReference type="InterPro" id="IPR036047">
    <property type="entry name" value="F-box-like_dom_sf"/>
</dbReference>
<dbReference type="OMA" id="CIWELKE"/>
<protein>
    <submittedName>
        <fullName evidence="2">Galactose oxidase/kelch repeat superfamily protein isoform 5</fullName>
    </submittedName>
</protein>
<dbReference type="Proteomes" id="UP000026915">
    <property type="component" value="Chromosome 6"/>
</dbReference>
<dbReference type="CDD" id="cd09917">
    <property type="entry name" value="F-box_SF"/>
    <property type="match status" value="1"/>
</dbReference>
<organism evidence="2 3">
    <name type="scientific">Theobroma cacao</name>
    <name type="common">Cacao</name>
    <name type="synonym">Cocoa</name>
    <dbReference type="NCBI Taxonomy" id="3641"/>
    <lineage>
        <taxon>Eukaryota</taxon>
        <taxon>Viridiplantae</taxon>
        <taxon>Streptophyta</taxon>
        <taxon>Embryophyta</taxon>
        <taxon>Tracheophyta</taxon>
        <taxon>Spermatophyta</taxon>
        <taxon>Magnoliopsida</taxon>
        <taxon>eudicotyledons</taxon>
        <taxon>Gunneridae</taxon>
        <taxon>Pentapetalae</taxon>
        <taxon>rosids</taxon>
        <taxon>malvids</taxon>
        <taxon>Malvales</taxon>
        <taxon>Malvaceae</taxon>
        <taxon>Byttnerioideae</taxon>
        <taxon>Theobroma</taxon>
    </lineage>
</organism>
<dbReference type="SUPFAM" id="SSF81383">
    <property type="entry name" value="F-box domain"/>
    <property type="match status" value="1"/>
</dbReference>
<dbReference type="InterPro" id="IPR001810">
    <property type="entry name" value="F-box_dom"/>
</dbReference>
<dbReference type="Gene3D" id="2.120.10.80">
    <property type="entry name" value="Kelch-type beta propeller"/>
    <property type="match status" value="1"/>
</dbReference>
<keyword evidence="3" id="KW-1185">Reference proteome</keyword>
<dbReference type="InterPro" id="IPR050796">
    <property type="entry name" value="SCF_F-box_component"/>
</dbReference>
<dbReference type="Gramene" id="EOY26509">
    <property type="protein sequence ID" value="EOY26509"/>
    <property type="gene ID" value="TCM_028293"/>
</dbReference>
<dbReference type="AlphaFoldDB" id="A0A061GHI0"/>
<accession>A0A061GHI0</accession>
<dbReference type="InterPro" id="IPR015915">
    <property type="entry name" value="Kelch-typ_b-propeller"/>
</dbReference>
<dbReference type="PROSITE" id="PS50181">
    <property type="entry name" value="FBOX"/>
    <property type="match status" value="1"/>
</dbReference>
<reference evidence="2 3" key="1">
    <citation type="journal article" date="2013" name="Genome Biol.">
        <title>The genome sequence of the most widely cultivated cacao type and its use to identify candidate genes regulating pod color.</title>
        <authorList>
            <person name="Motamayor J.C."/>
            <person name="Mockaitis K."/>
            <person name="Schmutz J."/>
            <person name="Haiminen N."/>
            <person name="Iii D.L."/>
            <person name="Cornejo O."/>
            <person name="Findley S.D."/>
            <person name="Zheng P."/>
            <person name="Utro F."/>
            <person name="Royaert S."/>
            <person name="Saski C."/>
            <person name="Jenkins J."/>
            <person name="Podicheti R."/>
            <person name="Zhao M."/>
            <person name="Scheffler B.E."/>
            <person name="Stack J.C."/>
            <person name="Feltus F.A."/>
            <person name="Mustiga G.M."/>
            <person name="Amores F."/>
            <person name="Phillips W."/>
            <person name="Marelli J.P."/>
            <person name="May G.D."/>
            <person name="Shapiro H."/>
            <person name="Ma J."/>
            <person name="Bustamante C.D."/>
            <person name="Schnell R.J."/>
            <person name="Main D."/>
            <person name="Gilbert D."/>
            <person name="Parida L."/>
            <person name="Kuhn D.N."/>
        </authorList>
    </citation>
    <scope>NUCLEOTIDE SEQUENCE [LARGE SCALE GENOMIC DNA]</scope>
    <source>
        <strain evidence="3">cv. Matina 1-6</strain>
    </source>
</reference>
<evidence type="ECO:0000313" key="2">
    <source>
        <dbReference type="EMBL" id="EOY26509.1"/>
    </source>
</evidence>